<protein>
    <submittedName>
        <fullName evidence="2">N-acetyltransferase</fullName>
    </submittedName>
</protein>
<dbReference type="OrthoDB" id="9811523at2"/>
<accession>A0A4V2MJA2</accession>
<dbReference type="EMBL" id="SJSK01000001">
    <property type="protein sequence ID" value="TCC93516.1"/>
    <property type="molecule type" value="Genomic_DNA"/>
</dbReference>
<evidence type="ECO:0000313" key="3">
    <source>
        <dbReference type="Proteomes" id="UP000292884"/>
    </source>
</evidence>
<dbReference type="PANTHER" id="PTHR43792:SF9">
    <property type="entry name" value="RIBOSOMAL-PROTEIN-ALANINE ACETYLTRANSFERASE"/>
    <property type="match status" value="1"/>
</dbReference>
<dbReference type="AlphaFoldDB" id="A0A4V2MJA2"/>
<dbReference type="Gene3D" id="3.40.630.30">
    <property type="match status" value="1"/>
</dbReference>
<name>A0A4V2MJA2_9SPHI</name>
<dbReference type="PROSITE" id="PS51186">
    <property type="entry name" value="GNAT"/>
    <property type="match status" value="1"/>
</dbReference>
<keyword evidence="3" id="KW-1185">Reference proteome</keyword>
<dbReference type="Pfam" id="PF13302">
    <property type="entry name" value="Acetyltransf_3"/>
    <property type="match status" value="1"/>
</dbReference>
<dbReference type="GO" id="GO:0005737">
    <property type="term" value="C:cytoplasm"/>
    <property type="evidence" value="ECO:0007669"/>
    <property type="project" value="TreeGrafter"/>
</dbReference>
<evidence type="ECO:0000313" key="2">
    <source>
        <dbReference type="EMBL" id="TCC93516.1"/>
    </source>
</evidence>
<dbReference type="RefSeq" id="WP_131551384.1">
    <property type="nucleotide sequence ID" value="NZ_SJSK01000001.1"/>
</dbReference>
<dbReference type="InterPro" id="IPR051531">
    <property type="entry name" value="N-acetyltransferase"/>
</dbReference>
<feature type="domain" description="N-acetyltransferase" evidence="1">
    <location>
        <begin position="25"/>
        <end position="174"/>
    </location>
</feature>
<proteinExistence type="predicted"/>
<dbReference type="PANTHER" id="PTHR43792">
    <property type="entry name" value="GNAT FAMILY, PUTATIVE (AFU_ORTHOLOGUE AFUA_3G00765)-RELATED-RELATED"/>
    <property type="match status" value="1"/>
</dbReference>
<organism evidence="2 3">
    <name type="scientific">Pedobacter frigiditerrae</name>
    <dbReference type="NCBI Taxonomy" id="2530452"/>
    <lineage>
        <taxon>Bacteria</taxon>
        <taxon>Pseudomonadati</taxon>
        <taxon>Bacteroidota</taxon>
        <taxon>Sphingobacteriia</taxon>
        <taxon>Sphingobacteriales</taxon>
        <taxon>Sphingobacteriaceae</taxon>
        <taxon>Pedobacter</taxon>
    </lineage>
</organism>
<comment type="caution">
    <text evidence="2">The sequence shown here is derived from an EMBL/GenBank/DDBJ whole genome shotgun (WGS) entry which is preliminary data.</text>
</comment>
<gene>
    <name evidence="2" type="ORF">EZ428_01730</name>
</gene>
<reference evidence="2 3" key="1">
    <citation type="submission" date="2019-02" db="EMBL/GenBank/DDBJ databases">
        <title>Pedobacter sp. RP-1-13 sp. nov., isolated from Arctic soil.</title>
        <authorList>
            <person name="Dahal R.H."/>
        </authorList>
    </citation>
    <scope>NUCLEOTIDE SEQUENCE [LARGE SCALE GENOMIC DNA]</scope>
    <source>
        <strain evidence="2 3">RP-1-13</strain>
    </source>
</reference>
<keyword evidence="2" id="KW-0808">Transferase</keyword>
<dbReference type="Proteomes" id="UP000292884">
    <property type="component" value="Unassembled WGS sequence"/>
</dbReference>
<sequence>MYNVFPNFLEEGFQLRQIVDEDINKIFLGLSHPDIVKYYGVNYSSLYDTQEQMKWFAELEESGTGIWWAINSPQNSDFYGAIGLNNLSKIHQKAEIGFWLLPEYWGKGIMKIAVDLVCNYAFKELKLHRIEALVETENKNSKNLLNKLSFNHEGTFIDYEIKNGNFISLDCYAKLH</sequence>
<evidence type="ECO:0000259" key="1">
    <source>
        <dbReference type="PROSITE" id="PS51186"/>
    </source>
</evidence>
<dbReference type="GO" id="GO:0008999">
    <property type="term" value="F:protein-N-terminal-alanine acetyltransferase activity"/>
    <property type="evidence" value="ECO:0007669"/>
    <property type="project" value="TreeGrafter"/>
</dbReference>
<dbReference type="SUPFAM" id="SSF55729">
    <property type="entry name" value="Acyl-CoA N-acyltransferases (Nat)"/>
    <property type="match status" value="1"/>
</dbReference>
<dbReference type="InterPro" id="IPR000182">
    <property type="entry name" value="GNAT_dom"/>
</dbReference>
<dbReference type="InterPro" id="IPR016181">
    <property type="entry name" value="Acyl_CoA_acyltransferase"/>
</dbReference>